<gene>
    <name evidence="3" type="ORF">Sjap_022300</name>
</gene>
<keyword evidence="1" id="KW-0812">Transmembrane</keyword>
<feature type="domain" description="PsbP C-terminal" evidence="2">
    <location>
        <begin position="30"/>
        <end position="64"/>
    </location>
</feature>
<proteinExistence type="predicted"/>
<dbReference type="Pfam" id="PF01789">
    <property type="entry name" value="PsbP"/>
    <property type="match status" value="1"/>
</dbReference>
<feature type="transmembrane region" description="Helical" evidence="1">
    <location>
        <begin position="12"/>
        <end position="32"/>
    </location>
</feature>
<sequence>MDDNSGCSKRELVLLGVGMLVANVFPAGFGIAQGRYYTLIVGANERRWKRVRNKLKVVADSFRVFDI</sequence>
<dbReference type="Proteomes" id="UP001417504">
    <property type="component" value="Unassembled WGS sequence"/>
</dbReference>
<organism evidence="3 4">
    <name type="scientific">Stephania japonica</name>
    <dbReference type="NCBI Taxonomy" id="461633"/>
    <lineage>
        <taxon>Eukaryota</taxon>
        <taxon>Viridiplantae</taxon>
        <taxon>Streptophyta</taxon>
        <taxon>Embryophyta</taxon>
        <taxon>Tracheophyta</taxon>
        <taxon>Spermatophyta</taxon>
        <taxon>Magnoliopsida</taxon>
        <taxon>Ranunculales</taxon>
        <taxon>Menispermaceae</taxon>
        <taxon>Menispermoideae</taxon>
        <taxon>Cissampelideae</taxon>
        <taxon>Stephania</taxon>
    </lineage>
</organism>
<protein>
    <recommendedName>
        <fullName evidence="2">PsbP C-terminal domain-containing protein</fullName>
    </recommendedName>
</protein>
<reference evidence="3 4" key="1">
    <citation type="submission" date="2024-01" db="EMBL/GenBank/DDBJ databases">
        <title>Genome assemblies of Stephania.</title>
        <authorList>
            <person name="Yang L."/>
        </authorList>
    </citation>
    <scope>NUCLEOTIDE SEQUENCE [LARGE SCALE GENOMIC DNA]</scope>
    <source>
        <strain evidence="3">QJT</strain>
        <tissue evidence="3">Leaf</tissue>
    </source>
</reference>
<keyword evidence="1" id="KW-1133">Transmembrane helix</keyword>
<evidence type="ECO:0000256" key="1">
    <source>
        <dbReference type="SAM" id="Phobius"/>
    </source>
</evidence>
<comment type="caution">
    <text evidence="3">The sequence shown here is derived from an EMBL/GenBank/DDBJ whole genome shotgun (WGS) entry which is preliminary data.</text>
</comment>
<name>A0AAP0EVX5_9MAGN</name>
<dbReference type="GO" id="GO:0005509">
    <property type="term" value="F:calcium ion binding"/>
    <property type="evidence" value="ECO:0007669"/>
    <property type="project" value="InterPro"/>
</dbReference>
<dbReference type="GO" id="GO:0009654">
    <property type="term" value="C:photosystem II oxygen evolving complex"/>
    <property type="evidence" value="ECO:0007669"/>
    <property type="project" value="InterPro"/>
</dbReference>
<keyword evidence="4" id="KW-1185">Reference proteome</keyword>
<evidence type="ECO:0000259" key="2">
    <source>
        <dbReference type="Pfam" id="PF01789"/>
    </source>
</evidence>
<dbReference type="GO" id="GO:0019898">
    <property type="term" value="C:extrinsic component of membrane"/>
    <property type="evidence" value="ECO:0007669"/>
    <property type="project" value="InterPro"/>
</dbReference>
<evidence type="ECO:0000313" key="3">
    <source>
        <dbReference type="EMBL" id="KAK9096803.1"/>
    </source>
</evidence>
<accession>A0AAP0EVX5</accession>
<dbReference type="AlphaFoldDB" id="A0AAP0EVX5"/>
<evidence type="ECO:0000313" key="4">
    <source>
        <dbReference type="Proteomes" id="UP001417504"/>
    </source>
</evidence>
<dbReference type="Gene3D" id="3.40.1000.10">
    <property type="entry name" value="Mog1/PsbP, alpha/beta/alpha sandwich"/>
    <property type="match status" value="1"/>
</dbReference>
<dbReference type="GO" id="GO:0015979">
    <property type="term" value="P:photosynthesis"/>
    <property type="evidence" value="ECO:0007669"/>
    <property type="project" value="InterPro"/>
</dbReference>
<dbReference type="SUPFAM" id="SSF55724">
    <property type="entry name" value="Mog1p/PsbP-like"/>
    <property type="match status" value="1"/>
</dbReference>
<dbReference type="EMBL" id="JBBNAE010000009">
    <property type="protein sequence ID" value="KAK9096803.1"/>
    <property type="molecule type" value="Genomic_DNA"/>
</dbReference>
<dbReference type="InterPro" id="IPR016123">
    <property type="entry name" value="Mog1/PsbP_a/b/a-sand"/>
</dbReference>
<keyword evidence="1" id="KW-0472">Membrane</keyword>
<dbReference type="InterPro" id="IPR002683">
    <property type="entry name" value="PsbP_C"/>
</dbReference>